<dbReference type="InterPro" id="IPR050857">
    <property type="entry name" value="D-2-hydroxyacid_DH"/>
</dbReference>
<proteinExistence type="inferred from homology"/>
<dbReference type="InterPro" id="IPR006139">
    <property type="entry name" value="D-isomer_2_OHA_DH_cat_dom"/>
</dbReference>
<protein>
    <submittedName>
        <fullName evidence="7">NAD(P)-dependent oxidoreductase</fullName>
    </submittedName>
</protein>
<feature type="domain" description="D-isomer specific 2-hydroxyacid dehydrogenase catalytic" evidence="5">
    <location>
        <begin position="23"/>
        <end position="334"/>
    </location>
</feature>
<dbReference type="Pfam" id="PF02826">
    <property type="entry name" value="2-Hacid_dh_C"/>
    <property type="match status" value="1"/>
</dbReference>
<evidence type="ECO:0000259" key="5">
    <source>
        <dbReference type="Pfam" id="PF00389"/>
    </source>
</evidence>
<dbReference type="RefSeq" id="WP_305007851.1">
    <property type="nucleotide sequence ID" value="NZ_JAUQSY010000011.1"/>
</dbReference>
<dbReference type="SUPFAM" id="SSF51735">
    <property type="entry name" value="NAD(P)-binding Rossmann-fold domains"/>
    <property type="match status" value="1"/>
</dbReference>
<keyword evidence="8" id="KW-1185">Reference proteome</keyword>
<comment type="caution">
    <text evidence="7">The sequence shown here is derived from an EMBL/GenBank/DDBJ whole genome shotgun (WGS) entry which is preliminary data.</text>
</comment>
<evidence type="ECO:0000256" key="4">
    <source>
        <dbReference type="RuleBase" id="RU003719"/>
    </source>
</evidence>
<dbReference type="InterPro" id="IPR006140">
    <property type="entry name" value="D-isomer_DH_NAD-bd"/>
</dbReference>
<name>A0ABT9BDZ6_9BACT</name>
<evidence type="ECO:0000256" key="1">
    <source>
        <dbReference type="ARBA" id="ARBA00005854"/>
    </source>
</evidence>
<dbReference type="PANTHER" id="PTHR42789:SF1">
    <property type="entry name" value="D-ISOMER SPECIFIC 2-HYDROXYACID DEHYDROGENASE FAMILY PROTEIN (AFU_ORTHOLOGUE AFUA_6G10090)"/>
    <property type="match status" value="1"/>
</dbReference>
<evidence type="ECO:0000259" key="6">
    <source>
        <dbReference type="Pfam" id="PF02826"/>
    </source>
</evidence>
<dbReference type="InterPro" id="IPR036291">
    <property type="entry name" value="NAD(P)-bd_dom_sf"/>
</dbReference>
<evidence type="ECO:0000313" key="8">
    <source>
        <dbReference type="Proteomes" id="UP001176429"/>
    </source>
</evidence>
<accession>A0ABT9BDZ6</accession>
<gene>
    <name evidence="7" type="ORF">Q5H93_17200</name>
</gene>
<evidence type="ECO:0000256" key="3">
    <source>
        <dbReference type="ARBA" id="ARBA00023027"/>
    </source>
</evidence>
<feature type="domain" description="D-isomer specific 2-hydroxyacid dehydrogenase NAD-binding" evidence="6">
    <location>
        <begin position="126"/>
        <end position="307"/>
    </location>
</feature>
<dbReference type="Gene3D" id="3.40.50.720">
    <property type="entry name" value="NAD(P)-binding Rossmann-like Domain"/>
    <property type="match status" value="2"/>
</dbReference>
<organism evidence="7 8">
    <name type="scientific">Hymenobacter aranciens</name>
    <dbReference type="NCBI Taxonomy" id="3063996"/>
    <lineage>
        <taxon>Bacteria</taxon>
        <taxon>Pseudomonadati</taxon>
        <taxon>Bacteroidota</taxon>
        <taxon>Cytophagia</taxon>
        <taxon>Cytophagales</taxon>
        <taxon>Hymenobacteraceae</taxon>
        <taxon>Hymenobacter</taxon>
    </lineage>
</organism>
<reference evidence="7" key="1">
    <citation type="submission" date="2023-07" db="EMBL/GenBank/DDBJ databases">
        <authorList>
            <person name="Kim M.K."/>
        </authorList>
    </citation>
    <scope>NUCLEOTIDE SEQUENCE</scope>
    <source>
        <strain evidence="7">ASUV-10-1</strain>
    </source>
</reference>
<dbReference type="PANTHER" id="PTHR42789">
    <property type="entry name" value="D-ISOMER SPECIFIC 2-HYDROXYACID DEHYDROGENASE FAMILY PROTEIN (AFU_ORTHOLOGUE AFUA_6G10090)"/>
    <property type="match status" value="1"/>
</dbReference>
<comment type="similarity">
    <text evidence="1 4">Belongs to the D-isomer specific 2-hydroxyacid dehydrogenase family.</text>
</comment>
<evidence type="ECO:0000313" key="7">
    <source>
        <dbReference type="EMBL" id="MDO7876485.1"/>
    </source>
</evidence>
<dbReference type="EMBL" id="JAUQSY010000011">
    <property type="protein sequence ID" value="MDO7876485.1"/>
    <property type="molecule type" value="Genomic_DNA"/>
</dbReference>
<evidence type="ECO:0000256" key="2">
    <source>
        <dbReference type="ARBA" id="ARBA00023002"/>
    </source>
</evidence>
<keyword evidence="2 4" id="KW-0560">Oxidoreductase</keyword>
<dbReference type="Proteomes" id="UP001176429">
    <property type="component" value="Unassembled WGS sequence"/>
</dbReference>
<sequence length="339" mass="37371">MSTNPLQEKPCPPPKRVSSGVCLVVDEMHRSLRQDFKNIGVTIKYCPDLSAAEVPEALAGFPYEGLVVRSKLRITAALLKNAPHLRYVARAGAGTDNIDMEALEAAGVELINAPEGNRTAVGEHAVGLLLALFRHIPTADYQVRHGRWLREDNRGEELAGKTVGLLGYGHMGRSFARVLRGFDVEVIAHDIDPKCESDGNAKLVSLAELQGRSDVISLHIPYSKANHHFINDAFLTVSERNFWLLNTARGEILDHAALVRGLRGGYVRGAALDVLENERLHTLNEAQGKVFEFLKNAPNVVLSPHIAGWTHQSYARINEVLTRKLADFLARHPTNAEPR</sequence>
<keyword evidence="3" id="KW-0520">NAD</keyword>
<dbReference type="Pfam" id="PF00389">
    <property type="entry name" value="2-Hacid_dh"/>
    <property type="match status" value="1"/>
</dbReference>
<dbReference type="SUPFAM" id="SSF52283">
    <property type="entry name" value="Formate/glycerate dehydrogenase catalytic domain-like"/>
    <property type="match status" value="1"/>
</dbReference>